<dbReference type="EMBL" id="ABIY02000069">
    <property type="protein sequence ID" value="EDV01857.1"/>
    <property type="molecule type" value="Genomic_DNA"/>
</dbReference>
<evidence type="ECO:0000313" key="2">
    <source>
        <dbReference type="Proteomes" id="UP000003146"/>
    </source>
</evidence>
<dbReference type="eggNOG" id="ENOG5033GT8">
    <property type="taxonomic scope" value="Bacteria"/>
</dbReference>
<dbReference type="HOGENOM" id="CLU_117151_0_0_10"/>
<comment type="caution">
    <text evidence="1">The sequence shown here is derived from an EMBL/GenBank/DDBJ whole genome shotgun (WGS) entry which is preliminary data.</text>
</comment>
<reference evidence="1 2" key="1">
    <citation type="submission" date="2008-04" db="EMBL/GenBank/DDBJ databases">
        <title>Draft genome sequence of Bacteroides coprocola (DSM 17136).</title>
        <authorList>
            <person name="Sudarsanam P."/>
            <person name="Ley R."/>
            <person name="Guruge J."/>
            <person name="Turnbaugh P.J."/>
            <person name="Mahowald M."/>
            <person name="Liep D."/>
            <person name="Gordon J."/>
        </authorList>
    </citation>
    <scope>NUCLEOTIDE SEQUENCE [LARGE SCALE GENOMIC DNA]</scope>
    <source>
        <strain evidence="1 2">DSM 17136</strain>
    </source>
</reference>
<organism evidence="1 2">
    <name type="scientific">Phocaeicola coprocola DSM 17136</name>
    <dbReference type="NCBI Taxonomy" id="470145"/>
    <lineage>
        <taxon>Bacteria</taxon>
        <taxon>Pseudomonadati</taxon>
        <taxon>Bacteroidota</taxon>
        <taxon>Bacteroidia</taxon>
        <taxon>Bacteroidales</taxon>
        <taxon>Bacteroidaceae</taxon>
        <taxon>Phocaeicola</taxon>
    </lineage>
</organism>
<protein>
    <submittedName>
        <fullName evidence="1">Uncharacterized protein</fullName>
    </submittedName>
</protein>
<dbReference type="RefSeq" id="WP_007568849.1">
    <property type="nucleotide sequence ID" value="NZ_DS981481.1"/>
</dbReference>
<dbReference type="Proteomes" id="UP000003146">
    <property type="component" value="Unassembled WGS sequence"/>
</dbReference>
<dbReference type="AlphaFoldDB" id="B3JGS5"/>
<proteinExistence type="predicted"/>
<evidence type="ECO:0000313" key="1">
    <source>
        <dbReference type="EMBL" id="EDV01857.1"/>
    </source>
</evidence>
<name>B3JGS5_9BACT</name>
<accession>B3JGS5</accession>
<dbReference type="STRING" id="470145.BACCOP_01081"/>
<dbReference type="OrthoDB" id="9256213at2"/>
<sequence length="201" mass="24097">MKEKHIEKVNREINETIIPIMNDWSIINEDDMQRMLKKFGNICRDETSVFRKKILSEEKLLDSLLEIGNKYKDNTHILIEIISSIHNMHDRYGMKISDKAFEFLLTHTKNKKVNFYISIFITELPQFEFYKDKWEYIMSIPTIAPREKSISTFYYIINKNIDNLPSKYKPVIVAYFKKVISKYTLHISNIEKYQELIKKLS</sequence>
<gene>
    <name evidence="1" type="ORF">BACCOP_01081</name>
</gene>
<reference evidence="1 2" key="2">
    <citation type="submission" date="2008-04" db="EMBL/GenBank/DDBJ databases">
        <authorList>
            <person name="Fulton L."/>
            <person name="Clifton S."/>
            <person name="Fulton B."/>
            <person name="Xu J."/>
            <person name="Minx P."/>
            <person name="Pepin K.H."/>
            <person name="Johnson M."/>
            <person name="Thiruvilangam P."/>
            <person name="Bhonagiri V."/>
            <person name="Nash W.E."/>
            <person name="Mardis E.R."/>
            <person name="Wilson R.K."/>
        </authorList>
    </citation>
    <scope>NUCLEOTIDE SEQUENCE [LARGE SCALE GENOMIC DNA]</scope>
    <source>
        <strain evidence="1 2">DSM 17136</strain>
    </source>
</reference>